<dbReference type="GO" id="GO:1901606">
    <property type="term" value="P:alpha-amino acid catabolic process"/>
    <property type="evidence" value="ECO:0007669"/>
    <property type="project" value="UniProtKB-ARBA"/>
</dbReference>
<dbReference type="OrthoDB" id="757982at2759"/>
<dbReference type="EC" id="4.1.1.45" evidence="4 12"/>
<dbReference type="GO" id="GO:0016787">
    <property type="term" value="F:hydrolase activity"/>
    <property type="evidence" value="ECO:0007669"/>
    <property type="project" value="InterPro"/>
</dbReference>
<dbReference type="InterPro" id="IPR006680">
    <property type="entry name" value="Amidohydro-rel"/>
</dbReference>
<dbReference type="PANTHER" id="PTHR21240">
    <property type="entry name" value="2-AMINO-3-CARBOXYLMUCONATE-6-SEMIALDEHYDE DECARBOXYLASE"/>
    <property type="match status" value="1"/>
</dbReference>
<dbReference type="Proteomes" id="UP000594262">
    <property type="component" value="Unplaced"/>
</dbReference>
<evidence type="ECO:0000256" key="9">
    <source>
        <dbReference type="ARBA" id="ARBA00023239"/>
    </source>
</evidence>
<dbReference type="GO" id="GO:0046872">
    <property type="term" value="F:metal ion binding"/>
    <property type="evidence" value="ECO:0007669"/>
    <property type="project" value="UniProtKB-KW"/>
</dbReference>
<comment type="catalytic activity">
    <reaction evidence="12">
        <text>2-amino-3-carboxymuconate 6-semialdehyde + H(+) = 2-aminomuconate 6-semialdehyde + CO2</text>
        <dbReference type="Rhea" id="RHEA:16557"/>
        <dbReference type="ChEBI" id="CHEBI:15378"/>
        <dbReference type="ChEBI" id="CHEBI:16526"/>
        <dbReference type="ChEBI" id="CHEBI:77634"/>
        <dbReference type="ChEBI" id="CHEBI:77803"/>
        <dbReference type="EC" id="4.1.1.45"/>
    </reaction>
</comment>
<dbReference type="InterPro" id="IPR032466">
    <property type="entry name" value="Metal_Hydrolase"/>
</dbReference>
<dbReference type="GO" id="GO:0170033">
    <property type="term" value="P:L-amino acid metabolic process"/>
    <property type="evidence" value="ECO:0007669"/>
    <property type="project" value="UniProtKB-ARBA"/>
</dbReference>
<evidence type="ECO:0000256" key="10">
    <source>
        <dbReference type="ARBA" id="ARBA00025318"/>
    </source>
</evidence>
<evidence type="ECO:0000256" key="2">
    <source>
        <dbReference type="ARBA" id="ARBA00005871"/>
    </source>
</evidence>
<keyword evidence="6" id="KW-0479">Metal-binding</keyword>
<evidence type="ECO:0000313" key="14">
    <source>
        <dbReference type="EnsemblMetazoa" id="CLYHEMP012025.3"/>
    </source>
</evidence>
<evidence type="ECO:0000256" key="1">
    <source>
        <dbReference type="ARBA" id="ARBA00005079"/>
    </source>
</evidence>
<dbReference type="GO" id="GO:0019748">
    <property type="term" value="P:secondary metabolic process"/>
    <property type="evidence" value="ECO:0007669"/>
    <property type="project" value="TreeGrafter"/>
</dbReference>
<name>A0A7M5VET7_9CNID</name>
<dbReference type="GO" id="GO:0001760">
    <property type="term" value="F:aminocarboxymuconate-semialdehyde decarboxylase activity"/>
    <property type="evidence" value="ECO:0007669"/>
    <property type="project" value="UniProtKB-UniRule"/>
</dbReference>
<comment type="pathway">
    <text evidence="1 12">Secondary metabolite metabolism; quinolate metabolism.</text>
</comment>
<organism evidence="14 15">
    <name type="scientific">Clytia hemisphaerica</name>
    <dbReference type="NCBI Taxonomy" id="252671"/>
    <lineage>
        <taxon>Eukaryota</taxon>
        <taxon>Metazoa</taxon>
        <taxon>Cnidaria</taxon>
        <taxon>Hydrozoa</taxon>
        <taxon>Hydroidolina</taxon>
        <taxon>Leptothecata</taxon>
        <taxon>Obeliida</taxon>
        <taxon>Clytiidae</taxon>
        <taxon>Clytia</taxon>
    </lineage>
</organism>
<dbReference type="GO" id="GO:0005829">
    <property type="term" value="C:cytosol"/>
    <property type="evidence" value="ECO:0007669"/>
    <property type="project" value="UniProtKB-UniRule"/>
</dbReference>
<evidence type="ECO:0000256" key="5">
    <source>
        <dbReference type="ARBA" id="ARBA00021214"/>
    </source>
</evidence>
<evidence type="ECO:0000256" key="8">
    <source>
        <dbReference type="ARBA" id="ARBA00022833"/>
    </source>
</evidence>
<keyword evidence="7 12" id="KW-0210">Decarboxylase</keyword>
<dbReference type="GeneID" id="136816882"/>
<dbReference type="PANTHER" id="PTHR21240:SF27">
    <property type="entry name" value="2-AMINO-3-CARBOXYMUCONATE-6-SEMIALDEHYDE DECARBOXYLASE"/>
    <property type="match status" value="1"/>
</dbReference>
<protein>
    <recommendedName>
        <fullName evidence="5 12">2-amino-3-carboxymuconate-6-semialdehyde decarboxylase</fullName>
        <ecNumber evidence="4 12">4.1.1.45</ecNumber>
    </recommendedName>
    <alternativeName>
        <fullName evidence="11 12">Picolinate carboxylase</fullName>
    </alternativeName>
</protein>
<reference evidence="14" key="1">
    <citation type="submission" date="2021-01" db="UniProtKB">
        <authorList>
            <consortium name="EnsemblMetazoa"/>
        </authorList>
    </citation>
    <scope>IDENTIFICATION</scope>
</reference>
<sequence length="338" mass="38369">MNKIDVHNHILPKDWPNLKERYGYGGFIQLCHCQDGTTDMMKDETFFRKVDPNCFSPEHRLKEMDQTGVTVQVLSTVPVMFSYWAKPEDTLDLSKILNDDLAQTVKKYPKRFIGLGTVPMQAPELAVQELRRCVKDLGFPGIMIGSHINEWNLDAKELFPIFQEAEKLGASIFIHPWDMQLDGRMSKYWLPWLVGMPSESTIAIASLIFGGVLEKLPNLKICLAHGGGAFPYTIGRLAHGHHCRPDLVAVSNPHSPRKYIGRIYTDSLVHDPDALAYLVKAIGEEQVMLGTDYPFPLGELDCGKLIESMTIFDDTLKKKLLWDNCFKFLGMESKFYES</sequence>
<evidence type="ECO:0000256" key="11">
    <source>
        <dbReference type="ARBA" id="ARBA00031120"/>
    </source>
</evidence>
<keyword evidence="15" id="KW-1185">Reference proteome</keyword>
<comment type="subunit">
    <text evidence="3 12">Monomer.</text>
</comment>
<evidence type="ECO:0000256" key="12">
    <source>
        <dbReference type="RuleBase" id="RU366045"/>
    </source>
</evidence>
<dbReference type="UniPathway" id="UPA00270"/>
<dbReference type="FunFam" id="3.20.20.140:FF:000029">
    <property type="entry name" value="2-amino-3-carboxymuconate-6-semialdehyde decarboxylase"/>
    <property type="match status" value="1"/>
</dbReference>
<dbReference type="GO" id="GO:0170039">
    <property type="term" value="P:proteinogenic amino acid metabolic process"/>
    <property type="evidence" value="ECO:0007669"/>
    <property type="project" value="UniProtKB-ARBA"/>
</dbReference>
<keyword evidence="8" id="KW-0862">Zinc</keyword>
<comment type="similarity">
    <text evidence="2">Belongs to the metallo-dependent hydrolases superfamily. ACMSD family.</text>
</comment>
<evidence type="ECO:0000313" key="15">
    <source>
        <dbReference type="Proteomes" id="UP000594262"/>
    </source>
</evidence>
<dbReference type="GO" id="GO:1904985">
    <property type="term" value="P:negative regulation of quinolinate biosynthetic process"/>
    <property type="evidence" value="ECO:0007669"/>
    <property type="project" value="UniProtKB-UniRule"/>
</dbReference>
<evidence type="ECO:0000256" key="3">
    <source>
        <dbReference type="ARBA" id="ARBA00011245"/>
    </source>
</evidence>
<proteinExistence type="inferred from homology"/>
<dbReference type="RefSeq" id="XP_066929312.1">
    <property type="nucleotide sequence ID" value="XM_067073211.1"/>
</dbReference>
<dbReference type="AlphaFoldDB" id="A0A7M5VET7"/>
<comment type="function">
    <text evidence="10">Converts alpha-amino-beta-carboxymuconate-epsilon-semialdehyde (ACMS) to alpha-aminomuconate semialdehyde (AMS). ACMS can be converted non-enzymatically to quinolate (QA), a key precursor of NAD, and a potent endogenous excitotoxin of neuronal cells which is implicated in the pathogenesis of various neurodegenerative disorders. In the presence of ACMSD, ACMS is converted to AMS, a benign catabolite. ACMSD ultimately controls the metabolic fate of tryptophan catabolism along the kynurenine pathway.</text>
</comment>
<dbReference type="SUPFAM" id="SSF51556">
    <property type="entry name" value="Metallo-dependent hydrolases"/>
    <property type="match status" value="1"/>
</dbReference>
<evidence type="ECO:0000256" key="4">
    <source>
        <dbReference type="ARBA" id="ARBA00012365"/>
    </source>
</evidence>
<evidence type="ECO:0000256" key="7">
    <source>
        <dbReference type="ARBA" id="ARBA00022793"/>
    </source>
</evidence>
<accession>A0A7M5VET7</accession>
<keyword evidence="9 12" id="KW-0456">Lyase</keyword>
<evidence type="ECO:0000256" key="6">
    <source>
        <dbReference type="ARBA" id="ARBA00022723"/>
    </source>
</evidence>
<dbReference type="EnsemblMetazoa" id="CLYHEMT012025.3">
    <property type="protein sequence ID" value="CLYHEMP012025.3"/>
    <property type="gene ID" value="CLYHEMG012025"/>
</dbReference>
<dbReference type="InterPro" id="IPR032465">
    <property type="entry name" value="ACMSD"/>
</dbReference>
<feature type="domain" description="Amidohydrolase-related" evidence="13">
    <location>
        <begin position="4"/>
        <end position="330"/>
    </location>
</feature>
<dbReference type="Pfam" id="PF04909">
    <property type="entry name" value="Amidohydro_2"/>
    <property type="match status" value="1"/>
</dbReference>
<dbReference type="Gene3D" id="3.20.20.140">
    <property type="entry name" value="Metal-dependent hydrolases"/>
    <property type="match status" value="1"/>
</dbReference>
<evidence type="ECO:0000259" key="13">
    <source>
        <dbReference type="Pfam" id="PF04909"/>
    </source>
</evidence>